<accession>A0AAV7QIR5</accession>
<gene>
    <name evidence="1" type="ORF">NDU88_004584</name>
</gene>
<evidence type="ECO:0000313" key="2">
    <source>
        <dbReference type="Proteomes" id="UP001066276"/>
    </source>
</evidence>
<proteinExistence type="predicted"/>
<organism evidence="1 2">
    <name type="scientific">Pleurodeles waltl</name>
    <name type="common">Iberian ribbed newt</name>
    <dbReference type="NCBI Taxonomy" id="8319"/>
    <lineage>
        <taxon>Eukaryota</taxon>
        <taxon>Metazoa</taxon>
        <taxon>Chordata</taxon>
        <taxon>Craniata</taxon>
        <taxon>Vertebrata</taxon>
        <taxon>Euteleostomi</taxon>
        <taxon>Amphibia</taxon>
        <taxon>Batrachia</taxon>
        <taxon>Caudata</taxon>
        <taxon>Salamandroidea</taxon>
        <taxon>Salamandridae</taxon>
        <taxon>Pleurodelinae</taxon>
        <taxon>Pleurodeles</taxon>
    </lineage>
</organism>
<reference evidence="1" key="1">
    <citation type="journal article" date="2022" name="bioRxiv">
        <title>Sequencing and chromosome-scale assembly of the giantPleurodeles waltlgenome.</title>
        <authorList>
            <person name="Brown T."/>
            <person name="Elewa A."/>
            <person name="Iarovenko S."/>
            <person name="Subramanian E."/>
            <person name="Araus A.J."/>
            <person name="Petzold A."/>
            <person name="Susuki M."/>
            <person name="Suzuki K.-i.T."/>
            <person name="Hayashi T."/>
            <person name="Toyoda A."/>
            <person name="Oliveira C."/>
            <person name="Osipova E."/>
            <person name="Leigh N.D."/>
            <person name="Simon A."/>
            <person name="Yun M.H."/>
        </authorList>
    </citation>
    <scope>NUCLEOTIDE SEQUENCE</scope>
    <source>
        <strain evidence="1">20211129_DDA</strain>
        <tissue evidence="1">Liver</tissue>
    </source>
</reference>
<dbReference type="EMBL" id="JANPWB010000010">
    <property type="protein sequence ID" value="KAJ1138193.1"/>
    <property type="molecule type" value="Genomic_DNA"/>
</dbReference>
<dbReference type="AlphaFoldDB" id="A0AAV7QIR5"/>
<protein>
    <submittedName>
        <fullName evidence="1">Uncharacterized protein</fullName>
    </submittedName>
</protein>
<comment type="caution">
    <text evidence="1">The sequence shown here is derived from an EMBL/GenBank/DDBJ whole genome shotgun (WGS) entry which is preliminary data.</text>
</comment>
<dbReference type="Proteomes" id="UP001066276">
    <property type="component" value="Chromosome 6"/>
</dbReference>
<evidence type="ECO:0000313" key="1">
    <source>
        <dbReference type="EMBL" id="KAJ1138193.1"/>
    </source>
</evidence>
<keyword evidence="2" id="KW-1185">Reference proteome</keyword>
<sequence>MSRNRDWTRPERVRHLIEVTAITSESLLWTPSASFASWLGTEEGIELSTNGLSITEPAFAFCVFACRICKP</sequence>
<name>A0AAV7QIR5_PLEWA</name>